<sequence length="65" mass="7625">MIKEHITMYFQEMKSIFDKHDFHHSPNRIWNMDETGITMCHKPPKVIASKAPKRCTGRQVSPGKQ</sequence>
<keyword evidence="3" id="KW-1185">Reference proteome</keyword>
<dbReference type="AlphaFoldDB" id="A0A9D4HKM1"/>
<organism evidence="2 3">
    <name type="scientific">Dreissena polymorpha</name>
    <name type="common">Zebra mussel</name>
    <name type="synonym">Mytilus polymorpha</name>
    <dbReference type="NCBI Taxonomy" id="45954"/>
    <lineage>
        <taxon>Eukaryota</taxon>
        <taxon>Metazoa</taxon>
        <taxon>Spiralia</taxon>
        <taxon>Lophotrochozoa</taxon>
        <taxon>Mollusca</taxon>
        <taxon>Bivalvia</taxon>
        <taxon>Autobranchia</taxon>
        <taxon>Heteroconchia</taxon>
        <taxon>Euheterodonta</taxon>
        <taxon>Imparidentia</taxon>
        <taxon>Neoheterodontei</taxon>
        <taxon>Myida</taxon>
        <taxon>Dreissenoidea</taxon>
        <taxon>Dreissenidae</taxon>
        <taxon>Dreissena</taxon>
    </lineage>
</organism>
<reference evidence="2" key="1">
    <citation type="journal article" date="2019" name="bioRxiv">
        <title>The Genome of the Zebra Mussel, Dreissena polymorpha: A Resource for Invasive Species Research.</title>
        <authorList>
            <person name="McCartney M.A."/>
            <person name="Auch B."/>
            <person name="Kono T."/>
            <person name="Mallez S."/>
            <person name="Zhang Y."/>
            <person name="Obille A."/>
            <person name="Becker A."/>
            <person name="Abrahante J.E."/>
            <person name="Garbe J."/>
            <person name="Badalamenti J.P."/>
            <person name="Herman A."/>
            <person name="Mangelson H."/>
            <person name="Liachko I."/>
            <person name="Sullivan S."/>
            <person name="Sone E.D."/>
            <person name="Koren S."/>
            <person name="Silverstein K.A.T."/>
            <person name="Beckman K.B."/>
            <person name="Gohl D.M."/>
        </authorList>
    </citation>
    <scope>NUCLEOTIDE SEQUENCE</scope>
    <source>
        <strain evidence="2">Duluth1</strain>
        <tissue evidence="2">Whole animal</tissue>
    </source>
</reference>
<evidence type="ECO:0000313" key="2">
    <source>
        <dbReference type="EMBL" id="KAH3720918.1"/>
    </source>
</evidence>
<dbReference type="EMBL" id="JAIWYP010000013">
    <property type="protein sequence ID" value="KAH3716572.1"/>
    <property type="molecule type" value="Genomic_DNA"/>
</dbReference>
<accession>A0A9D4HKM1</accession>
<dbReference type="Proteomes" id="UP000828390">
    <property type="component" value="Unassembled WGS sequence"/>
</dbReference>
<comment type="caution">
    <text evidence="2">The sequence shown here is derived from an EMBL/GenBank/DDBJ whole genome shotgun (WGS) entry which is preliminary data.</text>
</comment>
<dbReference type="EMBL" id="JAIWYP010000013">
    <property type="protein sequence ID" value="KAH3720918.1"/>
    <property type="molecule type" value="Genomic_DNA"/>
</dbReference>
<evidence type="ECO:0000313" key="3">
    <source>
        <dbReference type="Proteomes" id="UP000828390"/>
    </source>
</evidence>
<reference evidence="2" key="2">
    <citation type="submission" date="2020-11" db="EMBL/GenBank/DDBJ databases">
        <authorList>
            <person name="McCartney M.A."/>
            <person name="Auch B."/>
            <person name="Kono T."/>
            <person name="Mallez S."/>
            <person name="Becker A."/>
            <person name="Gohl D.M."/>
            <person name="Silverstein K.A.T."/>
            <person name="Koren S."/>
            <person name="Bechman K.B."/>
            <person name="Herman A."/>
            <person name="Abrahante J.E."/>
            <person name="Garbe J."/>
        </authorList>
    </citation>
    <scope>NUCLEOTIDE SEQUENCE</scope>
    <source>
        <strain evidence="2">Duluth1</strain>
        <tissue evidence="2">Whole animal</tissue>
    </source>
</reference>
<name>A0A9D4HKM1_DREPO</name>
<gene>
    <name evidence="1" type="ORF">DPMN_059296</name>
    <name evidence="2" type="ORF">DPMN_063829</name>
</gene>
<protein>
    <submittedName>
        <fullName evidence="2">Uncharacterized protein</fullName>
    </submittedName>
</protein>
<proteinExistence type="predicted"/>
<evidence type="ECO:0000313" key="1">
    <source>
        <dbReference type="EMBL" id="KAH3716572.1"/>
    </source>
</evidence>